<gene>
    <name evidence="1" type="ORF">GFB47_04750</name>
</gene>
<protein>
    <recommendedName>
        <fullName evidence="3">Tail fiber assembly protein</fullName>
    </recommendedName>
</protein>
<reference evidence="1 2" key="1">
    <citation type="submission" date="2019-10" db="EMBL/GenBank/DDBJ databases">
        <title>Vibrio sp. nov., isolated from Coralline algae surface.</title>
        <authorList>
            <person name="Geng Y."/>
            <person name="Zhang X."/>
        </authorList>
    </citation>
    <scope>NUCLEOTIDE SEQUENCE [LARGE SCALE GENOMIC DNA]</scope>
    <source>
        <strain evidence="1 2">SM1977</strain>
    </source>
</reference>
<evidence type="ECO:0000313" key="1">
    <source>
        <dbReference type="EMBL" id="QGA64771.1"/>
    </source>
</evidence>
<evidence type="ECO:0008006" key="3">
    <source>
        <dbReference type="Google" id="ProtNLM"/>
    </source>
</evidence>
<evidence type="ECO:0000313" key="2">
    <source>
        <dbReference type="Proteomes" id="UP000348942"/>
    </source>
</evidence>
<dbReference type="AlphaFoldDB" id="A0A5Q0TDK6"/>
<keyword evidence="2" id="KW-1185">Reference proteome</keyword>
<accession>A0A5Q0TDK6</accession>
<name>A0A5Q0TDK6_9VIBR</name>
<dbReference type="EMBL" id="CP045699">
    <property type="protein sequence ID" value="QGA64771.1"/>
    <property type="molecule type" value="Genomic_DNA"/>
</dbReference>
<proteinExistence type="predicted"/>
<dbReference type="RefSeq" id="WP_153446922.1">
    <property type="nucleotide sequence ID" value="NZ_CP045699.1"/>
</dbReference>
<sequence>MILYDAKTGEAIRAIDSTIEMPLATDKPQLDVQLDDNQYQSFRDENDNVPYWPTEQSQWVVKERFVKVTAYNKQTKQSKEFDDKTLVDDGYTLDKPSTQFDEWINDAWVTNVEAQRTATITNGISAIDNKAATISLYWSRFAEEYVEREKAANEYKAAGYTGDVSIYVTSFADSAGLDYQTATDLILTQAEGLRALQAQLAVERMRKYELKNPELTVEQIETLCTQICDNMQTLADSYE</sequence>
<organism evidence="1 2">
    <name type="scientific">Vibrio algicola</name>
    <dbReference type="NCBI Taxonomy" id="2662262"/>
    <lineage>
        <taxon>Bacteria</taxon>
        <taxon>Pseudomonadati</taxon>
        <taxon>Pseudomonadota</taxon>
        <taxon>Gammaproteobacteria</taxon>
        <taxon>Vibrionales</taxon>
        <taxon>Vibrionaceae</taxon>
        <taxon>Vibrio</taxon>
    </lineage>
</organism>
<dbReference type="Proteomes" id="UP000348942">
    <property type="component" value="Chromosome 1"/>
</dbReference>